<feature type="compositionally biased region" description="Acidic residues" evidence="1">
    <location>
        <begin position="88"/>
        <end position="109"/>
    </location>
</feature>
<feature type="region of interest" description="Disordered" evidence="1">
    <location>
        <begin position="715"/>
        <end position="734"/>
    </location>
</feature>
<dbReference type="InterPro" id="IPR037291">
    <property type="entry name" value="DUF4139"/>
</dbReference>
<feature type="region of interest" description="Disordered" evidence="1">
    <location>
        <begin position="382"/>
        <end position="406"/>
    </location>
</feature>
<evidence type="ECO:0000313" key="5">
    <source>
        <dbReference type="Proteomes" id="UP000250140"/>
    </source>
</evidence>
<feature type="compositionally biased region" description="Polar residues" evidence="1">
    <location>
        <begin position="451"/>
        <end position="466"/>
    </location>
</feature>
<dbReference type="AlphaFoldDB" id="A0A8E2F537"/>
<feature type="region of interest" description="Disordered" evidence="1">
    <location>
        <begin position="261"/>
        <end position="285"/>
    </location>
</feature>
<accession>A0A8E2F537</accession>
<protein>
    <recommendedName>
        <fullName evidence="6">DUF4139 domain-containing protein</fullName>
    </recommendedName>
</protein>
<evidence type="ECO:0000259" key="3">
    <source>
        <dbReference type="Pfam" id="PF13600"/>
    </source>
</evidence>
<feature type="region of interest" description="Disordered" evidence="1">
    <location>
        <begin position="483"/>
        <end position="520"/>
    </location>
</feature>
<evidence type="ECO:0000259" key="2">
    <source>
        <dbReference type="Pfam" id="PF13598"/>
    </source>
</evidence>
<feature type="domain" description="DUF4139" evidence="2">
    <location>
        <begin position="300"/>
        <end position="778"/>
    </location>
</feature>
<dbReference type="Pfam" id="PF13600">
    <property type="entry name" value="DUF4140"/>
    <property type="match status" value="1"/>
</dbReference>
<dbReference type="EMBL" id="KV749232">
    <property type="protein sequence ID" value="OCL10500.1"/>
    <property type="molecule type" value="Genomic_DNA"/>
</dbReference>
<feature type="domain" description="DUF4140" evidence="3">
    <location>
        <begin position="20"/>
        <end position="141"/>
    </location>
</feature>
<gene>
    <name evidence="4" type="ORF">AOQ84DRAFT_214800</name>
</gene>
<proteinExistence type="predicted"/>
<sequence length="785" mass="87613">MVFNIPKQVIMIKDLATKSVILYPSRAHIVRDINDVVLKPGPNEIEIYGLSPTVDEHSIQIEGRGAATIVDMTVDLVPNCDIFEEVYPEELDESSSESEYEYEDSDDEAESVKNISKELKELRSQAAAAVEMQNSVNQRLMALDRYAKSITVEHNSPDDVSKLLQKYEIDRLAIYKAHATAAETIEGLNKRIARKESEKLKAGKEYRKGKKSLMKQRERDRLRKEQKRAEQKKEAKHTKQERFRYWPKKLYKISLQLETVPNETPSSSRRGSMDSVTLAQSSLPETGNTESFATEAIISLSLSYVTKEAGWSPRYDLKISSLQKSAIIVYRTEFLNRTGETWKDTKLSFSTSQTSYQGLDDVVPFMNTWRVKLGRYGSSEDGLLSTEEAQKPRSGRPTTDTFNRSELFGIDENYAVPLEEKFAQQIAPPGASCTTQQAPQTQQPVAFGGSRPTTNMQSSHSMMLQGPQNAWGTSQVFQQGNKRLDRGIQDARRRRRSGSTLLRMRHRSAAEGSEKEERAEEAYIPTIEESEYSAVVEFEDSVWEDSGLTATYDVPGIRTITPSSMTRRHKIASLNAANIHLSHICVPKLRAAAFLRAKIRNPSSSVTLLKGSAGVTLDGSFLGNMTLPRVSPGQIFDLPLGVDPGIHINYPKPSVHRSTQGMMFNKESAQVFTRSIWLSNTKPTAIELLVIDQVPVSEDERLKIVITEPKGLAHEGDSVEAGTSAKEGSSGSTIVTKGSSWGHALAKMKKNGEINWMVNLEKGQACLLKLDYEARLPQAEKIVPA</sequence>
<keyword evidence="5" id="KW-1185">Reference proteome</keyword>
<evidence type="ECO:0008006" key="6">
    <source>
        <dbReference type="Google" id="ProtNLM"/>
    </source>
</evidence>
<feature type="compositionally biased region" description="Basic and acidic residues" evidence="1">
    <location>
        <begin position="508"/>
        <end position="520"/>
    </location>
</feature>
<feature type="compositionally biased region" description="Basic residues" evidence="1">
    <location>
        <begin position="492"/>
        <end position="507"/>
    </location>
</feature>
<dbReference type="InterPro" id="IPR025554">
    <property type="entry name" value="DUF4140"/>
</dbReference>
<evidence type="ECO:0000256" key="1">
    <source>
        <dbReference type="SAM" id="MobiDB-lite"/>
    </source>
</evidence>
<dbReference type="PANTHER" id="PTHR31005:SF8">
    <property type="entry name" value="DUF4139 DOMAIN-CONTAINING PROTEIN"/>
    <property type="match status" value="1"/>
</dbReference>
<name>A0A8E2F537_9PEZI</name>
<feature type="region of interest" description="Disordered" evidence="1">
    <location>
        <begin position="428"/>
        <end position="466"/>
    </location>
</feature>
<dbReference type="InterPro" id="IPR011935">
    <property type="entry name" value="CHP02231"/>
</dbReference>
<dbReference type="OrthoDB" id="10068793at2759"/>
<evidence type="ECO:0000313" key="4">
    <source>
        <dbReference type="EMBL" id="OCL10500.1"/>
    </source>
</evidence>
<reference evidence="4 5" key="1">
    <citation type="journal article" date="2016" name="Nat. Commun.">
        <title>Ectomycorrhizal ecology is imprinted in the genome of the dominant symbiotic fungus Cenococcum geophilum.</title>
        <authorList>
            <consortium name="DOE Joint Genome Institute"/>
            <person name="Peter M."/>
            <person name="Kohler A."/>
            <person name="Ohm R.A."/>
            <person name="Kuo A."/>
            <person name="Krutzmann J."/>
            <person name="Morin E."/>
            <person name="Arend M."/>
            <person name="Barry K.W."/>
            <person name="Binder M."/>
            <person name="Choi C."/>
            <person name="Clum A."/>
            <person name="Copeland A."/>
            <person name="Grisel N."/>
            <person name="Haridas S."/>
            <person name="Kipfer T."/>
            <person name="LaButti K."/>
            <person name="Lindquist E."/>
            <person name="Lipzen A."/>
            <person name="Maire R."/>
            <person name="Meier B."/>
            <person name="Mihaltcheva S."/>
            <person name="Molinier V."/>
            <person name="Murat C."/>
            <person name="Poggeler S."/>
            <person name="Quandt C.A."/>
            <person name="Sperisen C."/>
            <person name="Tritt A."/>
            <person name="Tisserant E."/>
            <person name="Crous P.W."/>
            <person name="Henrissat B."/>
            <person name="Nehls U."/>
            <person name="Egli S."/>
            <person name="Spatafora J.W."/>
            <person name="Grigoriev I.V."/>
            <person name="Martin F.M."/>
        </authorList>
    </citation>
    <scope>NUCLEOTIDE SEQUENCE [LARGE SCALE GENOMIC DNA]</scope>
    <source>
        <strain evidence="4 5">CBS 207.34</strain>
    </source>
</reference>
<feature type="compositionally biased region" description="Basic and acidic residues" evidence="1">
    <location>
        <begin position="215"/>
        <end position="240"/>
    </location>
</feature>
<dbReference type="Pfam" id="PF13598">
    <property type="entry name" value="DUF4139"/>
    <property type="match status" value="1"/>
</dbReference>
<feature type="region of interest" description="Disordered" evidence="1">
    <location>
        <begin position="199"/>
        <end position="240"/>
    </location>
</feature>
<dbReference type="Proteomes" id="UP000250140">
    <property type="component" value="Unassembled WGS sequence"/>
</dbReference>
<dbReference type="PANTHER" id="PTHR31005">
    <property type="entry name" value="DUF4139 DOMAIN-CONTAINING PROTEIN"/>
    <property type="match status" value="1"/>
</dbReference>
<feature type="compositionally biased region" description="Low complexity" evidence="1">
    <location>
        <begin position="434"/>
        <end position="444"/>
    </location>
</feature>
<organism evidence="4 5">
    <name type="scientific">Glonium stellatum</name>
    <dbReference type="NCBI Taxonomy" id="574774"/>
    <lineage>
        <taxon>Eukaryota</taxon>
        <taxon>Fungi</taxon>
        <taxon>Dikarya</taxon>
        <taxon>Ascomycota</taxon>
        <taxon>Pezizomycotina</taxon>
        <taxon>Dothideomycetes</taxon>
        <taxon>Pleosporomycetidae</taxon>
        <taxon>Gloniales</taxon>
        <taxon>Gloniaceae</taxon>
        <taxon>Glonium</taxon>
    </lineage>
</organism>
<feature type="region of interest" description="Disordered" evidence="1">
    <location>
        <begin position="88"/>
        <end position="111"/>
    </location>
</feature>